<gene>
    <name evidence="2" type="ORF">GCM10009554_62710</name>
</gene>
<sequence>MAMRRIAAGLAVVLVTTGGVPATAQEPAKYQLSFTVIGPDGRLARNAELLLSPLTESGEDPGTITVTNGHARVRVPKGGYLLDSSVPAANGDSYRILQPGLQVNGQQVIVVDARQAKPVSTTVPRKSARVMDAIHVDYIARLGDAGVADTAHAEPGHRLFTAQVGPIPTGMSLVSHISSHWAVPGPKGDFADTPFSYDLSQRISGFPTGYQRVVRESGLTKVVSQHTRTSDRPLVKLMSASAGEIPGAVAEFPFRHSGTVTHYLDPVRWDVELTELGGSRSTDVFGYDELPAAGRRWNAAPFYPTWRFLGRAERQHNQMMFDLMSHSDQDGHPGYSPLDTDAMRLYADGRLVKSSADLRLTATGLPSKSTSYRLEAEYSRPSWSQLSVRGSAVWTFPSQSVVAVTDLPLQTVRFRPSIDAANLVRRTPLTVLPFQADSRDGVPAPKAAKLQYSGDDGKTWRQAAVIRRKNGTFVAVFGTPKGAYVSLRAQLTGTTGATVDQTLIRAYQLK</sequence>
<protein>
    <submittedName>
        <fullName evidence="2">Uncharacterized protein</fullName>
    </submittedName>
</protein>
<reference evidence="2 3" key="1">
    <citation type="journal article" date="2019" name="Int. J. Syst. Evol. Microbiol.">
        <title>The Global Catalogue of Microorganisms (GCM) 10K type strain sequencing project: providing services to taxonomists for standard genome sequencing and annotation.</title>
        <authorList>
            <consortium name="The Broad Institute Genomics Platform"/>
            <consortium name="The Broad Institute Genome Sequencing Center for Infectious Disease"/>
            <person name="Wu L."/>
            <person name="Ma J."/>
        </authorList>
    </citation>
    <scope>NUCLEOTIDE SEQUENCE [LARGE SCALE GENOMIC DNA]</scope>
    <source>
        <strain evidence="2 3">JCM 10977</strain>
    </source>
</reference>
<accession>A0ABN1RDG1</accession>
<dbReference type="EMBL" id="BAAAHK010000017">
    <property type="protein sequence ID" value="GAA0955293.1"/>
    <property type="molecule type" value="Genomic_DNA"/>
</dbReference>
<evidence type="ECO:0000313" key="3">
    <source>
        <dbReference type="Proteomes" id="UP001500542"/>
    </source>
</evidence>
<dbReference type="Proteomes" id="UP001500542">
    <property type="component" value="Unassembled WGS sequence"/>
</dbReference>
<feature type="chain" id="PRO_5045826576" evidence="1">
    <location>
        <begin position="25"/>
        <end position="510"/>
    </location>
</feature>
<evidence type="ECO:0000313" key="2">
    <source>
        <dbReference type="EMBL" id="GAA0955293.1"/>
    </source>
</evidence>
<feature type="signal peptide" evidence="1">
    <location>
        <begin position="1"/>
        <end position="24"/>
    </location>
</feature>
<organism evidence="2 3">
    <name type="scientific">Kribbella koreensis</name>
    <dbReference type="NCBI Taxonomy" id="57909"/>
    <lineage>
        <taxon>Bacteria</taxon>
        <taxon>Bacillati</taxon>
        <taxon>Actinomycetota</taxon>
        <taxon>Actinomycetes</taxon>
        <taxon>Propionibacteriales</taxon>
        <taxon>Kribbellaceae</taxon>
        <taxon>Kribbella</taxon>
    </lineage>
</organism>
<keyword evidence="3" id="KW-1185">Reference proteome</keyword>
<comment type="caution">
    <text evidence="2">The sequence shown here is derived from an EMBL/GenBank/DDBJ whole genome shotgun (WGS) entry which is preliminary data.</text>
</comment>
<evidence type="ECO:0000256" key="1">
    <source>
        <dbReference type="SAM" id="SignalP"/>
    </source>
</evidence>
<name>A0ABN1RDG1_9ACTN</name>
<keyword evidence="1" id="KW-0732">Signal</keyword>
<proteinExistence type="predicted"/>